<organism evidence="2 3">
    <name type="scientific">Marasmius tenuissimus</name>
    <dbReference type="NCBI Taxonomy" id="585030"/>
    <lineage>
        <taxon>Eukaryota</taxon>
        <taxon>Fungi</taxon>
        <taxon>Dikarya</taxon>
        <taxon>Basidiomycota</taxon>
        <taxon>Agaricomycotina</taxon>
        <taxon>Agaricomycetes</taxon>
        <taxon>Agaricomycetidae</taxon>
        <taxon>Agaricales</taxon>
        <taxon>Marasmiineae</taxon>
        <taxon>Marasmiaceae</taxon>
        <taxon>Marasmius</taxon>
    </lineage>
</organism>
<evidence type="ECO:0000256" key="1">
    <source>
        <dbReference type="SAM" id="MobiDB-lite"/>
    </source>
</evidence>
<comment type="caution">
    <text evidence="2">The sequence shown here is derived from an EMBL/GenBank/DDBJ whole genome shotgun (WGS) entry which is preliminary data.</text>
</comment>
<sequence length="523" mass="56014">MAKGTSKPKGRKNSTVASMPPTQPSSTPEQHNTPEAPASTELSAGLSVLAKAAAPATEGDDDHLLSSDAELGSAGENKTQATTSLSDGDDNEVEPVTTGKAPAAHQIAKMNTLQQKKMWTKLTNEKAKMNKKSTKNVAAKDVKQAPDSVVLVIPCPTGNAQRKKLKITAAFKDVLDAVYGTLGCQTYNCKPQLSWKLSSAAAKALATDLMDEDGWNMCVDTVKQQQEEKKESVPVDILVEKDGSGSVGKGRKKADNLKLIDLDTAGGDGTGDPSDGSDGEGVSHREKEKKCLEQLRQRLTNCQLCGPEKCCKVSITGHHITLTHNMLSAWAAALAIGTHGVTLNSPPRSELFAMFHRAPAGGTNHWASTTVATPNASTSDTLLTLLVGHLFNNSNRPVNTPLPDSRQPKVQTPQTPSKRKGREDTLLSSSPRSPSLYNPYPTVKLFFELLGNTEPPRAGALSNLAKVLADKDMYHIDEIAKVGEEVYVTKYGLTEGNARFVAKRVATEVKHVKKSLNSEEAYS</sequence>
<dbReference type="EMBL" id="JBBXMP010000406">
    <property type="protein sequence ID" value="KAL0057930.1"/>
    <property type="molecule type" value="Genomic_DNA"/>
</dbReference>
<keyword evidence="3" id="KW-1185">Reference proteome</keyword>
<feature type="region of interest" description="Disordered" evidence="1">
    <location>
        <begin position="1"/>
        <end position="102"/>
    </location>
</feature>
<feature type="region of interest" description="Disordered" evidence="1">
    <location>
        <begin position="396"/>
        <end position="435"/>
    </location>
</feature>
<protein>
    <submittedName>
        <fullName evidence="2">Uncharacterized protein</fullName>
    </submittedName>
</protein>
<feature type="compositionally biased region" description="Low complexity" evidence="1">
    <location>
        <begin position="426"/>
        <end position="435"/>
    </location>
</feature>
<feature type="compositionally biased region" description="Polar residues" evidence="1">
    <location>
        <begin position="24"/>
        <end position="33"/>
    </location>
</feature>
<gene>
    <name evidence="2" type="ORF">AAF712_015408</name>
</gene>
<feature type="compositionally biased region" description="Polar residues" evidence="1">
    <location>
        <begin position="76"/>
        <end position="86"/>
    </location>
</feature>
<proteinExistence type="predicted"/>
<name>A0ABR2Z8B8_9AGAR</name>
<evidence type="ECO:0000313" key="2">
    <source>
        <dbReference type="EMBL" id="KAL0057930.1"/>
    </source>
</evidence>
<evidence type="ECO:0000313" key="3">
    <source>
        <dbReference type="Proteomes" id="UP001437256"/>
    </source>
</evidence>
<feature type="compositionally biased region" description="Basic residues" evidence="1">
    <location>
        <begin position="1"/>
        <end position="12"/>
    </location>
</feature>
<dbReference type="Proteomes" id="UP001437256">
    <property type="component" value="Unassembled WGS sequence"/>
</dbReference>
<reference evidence="2 3" key="1">
    <citation type="submission" date="2024-05" db="EMBL/GenBank/DDBJ databases">
        <title>A draft genome resource for the thread blight pathogen Marasmius tenuissimus strain MS-2.</title>
        <authorList>
            <person name="Yulfo-Soto G.E."/>
            <person name="Baruah I.K."/>
            <person name="Amoako-Attah I."/>
            <person name="Bukari Y."/>
            <person name="Meinhardt L.W."/>
            <person name="Bailey B.A."/>
            <person name="Cohen S.P."/>
        </authorList>
    </citation>
    <scope>NUCLEOTIDE SEQUENCE [LARGE SCALE GENOMIC DNA]</scope>
    <source>
        <strain evidence="2 3">MS-2</strain>
    </source>
</reference>
<feature type="region of interest" description="Disordered" evidence="1">
    <location>
        <begin position="262"/>
        <end position="283"/>
    </location>
</feature>
<accession>A0ABR2Z8B8</accession>